<feature type="compositionally biased region" description="Polar residues" evidence="2">
    <location>
        <begin position="1"/>
        <end position="16"/>
    </location>
</feature>
<feature type="coiled-coil region" evidence="1">
    <location>
        <begin position="101"/>
        <end position="135"/>
    </location>
</feature>
<dbReference type="Pfam" id="PF25298">
    <property type="entry name" value="Baculo_FP_2nd"/>
    <property type="match status" value="1"/>
</dbReference>
<evidence type="ECO:0000256" key="1">
    <source>
        <dbReference type="SAM" id="Coils"/>
    </source>
</evidence>
<feature type="domain" description="FP protein C-terminal" evidence="3">
    <location>
        <begin position="229"/>
        <end position="280"/>
    </location>
</feature>
<dbReference type="AlphaFoldDB" id="A0A2A4K9X3"/>
<comment type="caution">
    <text evidence="4">The sequence shown here is derived from an EMBL/GenBank/DDBJ whole genome shotgun (WGS) entry which is preliminary data.</text>
</comment>
<dbReference type="EMBL" id="NWSH01000033">
    <property type="protein sequence ID" value="PCG80462.1"/>
    <property type="molecule type" value="Genomic_DNA"/>
</dbReference>
<evidence type="ECO:0000256" key="2">
    <source>
        <dbReference type="SAM" id="MobiDB-lite"/>
    </source>
</evidence>
<sequence>MQRSPQPVKFSSQPDLSSERESQEQECTRNVSTRYNIRKKNPDEQQMEDLKEDLLKAFQKMMTTEIAIIKEQNSKILESNAEIKSQLELNAANYEKICNRVTIIEKKHEVAMERINQLEAQLDVLQKQFLKNTVEVRNIPYDDKEDVHNIVVNIYKTLEIPQIKDNATIFRRGRNNGPIVIEYQDSKSKETLLKAARKYNSDNKDKPLGTDILGFAEVSSRIYISEPLTSLTKKILTAARELVKNGSFKYCWASRGNILLRKQEGQAAIVVKSLSQIMDLTSE</sequence>
<accession>A0A2A4K9X3</accession>
<reference evidence="4" key="1">
    <citation type="submission" date="2017-09" db="EMBL/GenBank/DDBJ databases">
        <title>Contemporary evolution of a Lepidopteran species, Heliothis virescens, in response to modern agricultural practices.</title>
        <authorList>
            <person name="Fritz M.L."/>
            <person name="Deyonke A.M."/>
            <person name="Papanicolaou A."/>
            <person name="Micinski S."/>
            <person name="Westbrook J."/>
            <person name="Gould F."/>
        </authorList>
    </citation>
    <scope>NUCLEOTIDE SEQUENCE [LARGE SCALE GENOMIC DNA]</scope>
    <source>
        <strain evidence="4">HvINT-</strain>
        <tissue evidence="4">Whole body</tissue>
    </source>
</reference>
<evidence type="ECO:0000313" key="4">
    <source>
        <dbReference type="EMBL" id="PCG80462.1"/>
    </source>
</evidence>
<gene>
    <name evidence="4" type="ORF">B5V51_7213</name>
</gene>
<dbReference type="InterPro" id="IPR057251">
    <property type="entry name" value="FP_C"/>
</dbReference>
<protein>
    <recommendedName>
        <fullName evidence="3">FP protein C-terminal domain-containing protein</fullName>
    </recommendedName>
</protein>
<evidence type="ECO:0000259" key="3">
    <source>
        <dbReference type="Pfam" id="PF25298"/>
    </source>
</evidence>
<feature type="compositionally biased region" description="Basic and acidic residues" evidence="2">
    <location>
        <begin position="17"/>
        <end position="27"/>
    </location>
</feature>
<name>A0A2A4K9X3_HELVI</name>
<proteinExistence type="predicted"/>
<organism evidence="4">
    <name type="scientific">Heliothis virescens</name>
    <name type="common">Tobacco budworm moth</name>
    <dbReference type="NCBI Taxonomy" id="7102"/>
    <lineage>
        <taxon>Eukaryota</taxon>
        <taxon>Metazoa</taxon>
        <taxon>Ecdysozoa</taxon>
        <taxon>Arthropoda</taxon>
        <taxon>Hexapoda</taxon>
        <taxon>Insecta</taxon>
        <taxon>Pterygota</taxon>
        <taxon>Neoptera</taxon>
        <taxon>Endopterygota</taxon>
        <taxon>Lepidoptera</taxon>
        <taxon>Glossata</taxon>
        <taxon>Ditrysia</taxon>
        <taxon>Noctuoidea</taxon>
        <taxon>Noctuidae</taxon>
        <taxon>Heliothinae</taxon>
        <taxon>Heliothis</taxon>
    </lineage>
</organism>
<feature type="region of interest" description="Disordered" evidence="2">
    <location>
        <begin position="1"/>
        <end position="38"/>
    </location>
</feature>
<keyword evidence="1" id="KW-0175">Coiled coil</keyword>